<dbReference type="RefSeq" id="WP_010737232.1">
    <property type="nucleotide sequence ID" value="NZ_CABEEP010000001.1"/>
</dbReference>
<reference evidence="2 3" key="1">
    <citation type="submission" date="2019-05" db="EMBL/GenBank/DDBJ databases">
        <authorList>
            <consortium name="Pathogen Informatics"/>
        </authorList>
    </citation>
    <scope>NUCLEOTIDE SEQUENCE [LARGE SCALE GENOMIC DNA]</scope>
    <source>
        <strain evidence="2 3">NCTC12204</strain>
    </source>
</reference>
<dbReference type="GO" id="GO:0004190">
    <property type="term" value="F:aspartic-type endopeptidase activity"/>
    <property type="evidence" value="ECO:0007669"/>
    <property type="project" value="TreeGrafter"/>
</dbReference>
<protein>
    <submittedName>
        <fullName evidence="2">Type III leader peptidase family protein</fullName>
    </submittedName>
</protein>
<sequence length="214" mass="25057">MFLYFIIGCCIGSFLCLVAQRLPQGHSIIYPRSHCVNCQHVLAWYELVPLLSICYQRFRCRNCRSKLSPIYFIAECIDGCLSVWLFYFSQRPDGLLVFWFLSAFLLSLMDSFYLMIEGRTLYFIWFILWMTWLIKGEFQWLSFAVLFLISFFLTRYGSECLGLGDVLLLLSWSGGLALNQLMQLLFLASLLGLLFSLFFSLTIKNLKEYLLCLF</sequence>
<dbReference type="Pfam" id="PF06750">
    <property type="entry name" value="A24_N_bact"/>
    <property type="match status" value="1"/>
</dbReference>
<gene>
    <name evidence="2" type="primary">pppA</name>
    <name evidence="2" type="ORF">NCTC12204_02664</name>
</gene>
<organism evidence="2 3">
    <name type="scientific">Enterococcus hirae</name>
    <dbReference type="NCBI Taxonomy" id="1354"/>
    <lineage>
        <taxon>Bacteria</taxon>
        <taxon>Bacillati</taxon>
        <taxon>Bacillota</taxon>
        <taxon>Bacilli</taxon>
        <taxon>Lactobacillales</taxon>
        <taxon>Enterococcaceae</taxon>
        <taxon>Enterococcus</taxon>
    </lineage>
</organism>
<evidence type="ECO:0000313" key="3">
    <source>
        <dbReference type="Proteomes" id="UP000352698"/>
    </source>
</evidence>
<proteinExistence type="predicted"/>
<dbReference type="PANTHER" id="PTHR30487:SF0">
    <property type="entry name" value="PREPILIN LEADER PEPTIDASE_N-METHYLTRANSFERASE-RELATED"/>
    <property type="match status" value="1"/>
</dbReference>
<dbReference type="AlphaFoldDB" id="A0A7Z9AY72"/>
<evidence type="ECO:0000259" key="1">
    <source>
        <dbReference type="Pfam" id="PF06750"/>
    </source>
</evidence>
<dbReference type="GO" id="GO:0006465">
    <property type="term" value="P:signal peptide processing"/>
    <property type="evidence" value="ECO:0007669"/>
    <property type="project" value="TreeGrafter"/>
</dbReference>
<dbReference type="PANTHER" id="PTHR30487">
    <property type="entry name" value="TYPE 4 PREPILIN-LIKE PROTEINS LEADER PEPTIDE-PROCESSING ENZYME"/>
    <property type="match status" value="1"/>
</dbReference>
<accession>A0A7Z9AY72</accession>
<name>A0A7Z9AY72_ENTHR</name>
<evidence type="ECO:0000313" key="2">
    <source>
        <dbReference type="EMBL" id="VTQ70763.1"/>
    </source>
</evidence>
<comment type="caution">
    <text evidence="2">The sequence shown here is derived from an EMBL/GenBank/DDBJ whole genome shotgun (WGS) entry which is preliminary data.</text>
</comment>
<dbReference type="EMBL" id="CABEEP010000001">
    <property type="protein sequence ID" value="VTQ70763.1"/>
    <property type="molecule type" value="Genomic_DNA"/>
</dbReference>
<dbReference type="Proteomes" id="UP000352698">
    <property type="component" value="Unassembled WGS sequence"/>
</dbReference>
<dbReference type="GO" id="GO:0005886">
    <property type="term" value="C:plasma membrane"/>
    <property type="evidence" value="ECO:0007669"/>
    <property type="project" value="TreeGrafter"/>
</dbReference>
<feature type="domain" description="Prepilin peptidase A24 N-terminal" evidence="1">
    <location>
        <begin position="6"/>
        <end position="87"/>
    </location>
</feature>
<dbReference type="InterPro" id="IPR050882">
    <property type="entry name" value="Prepilin_peptidase/N-MTase"/>
</dbReference>
<dbReference type="InterPro" id="IPR010627">
    <property type="entry name" value="Prepilin_pept_A24_N"/>
</dbReference>